<accession>A0ABN7AL22</accession>
<name>A0ABN7AL22_9HEMI</name>
<dbReference type="Proteomes" id="UP001307889">
    <property type="component" value="Chromosome 4"/>
</dbReference>
<evidence type="ECO:0000313" key="1">
    <source>
        <dbReference type="EMBL" id="BES92931.1"/>
    </source>
</evidence>
<sequence length="125" mass="14449">MIISGTKIKVSHQRKHEFQKTVDTVWAEGSSGRSRYPQNPFHLTRNLQRKMTFPSRDEDKSTLFFPHIFCDTSIQPFYTAILCVRAAGDVVEKRRKAICPCNVVMKYSESGYFNLGYQKGEQFSC</sequence>
<keyword evidence="2" id="KW-1185">Reference proteome</keyword>
<protein>
    <submittedName>
        <fullName evidence="1">Uncharacterized protein</fullName>
    </submittedName>
</protein>
<evidence type="ECO:0000313" key="2">
    <source>
        <dbReference type="Proteomes" id="UP001307889"/>
    </source>
</evidence>
<reference evidence="1 2" key="1">
    <citation type="submission" date="2023-09" db="EMBL/GenBank/DDBJ databases">
        <title>Nesidiocoris tenuis whole genome shotgun sequence.</title>
        <authorList>
            <person name="Shibata T."/>
            <person name="Shimoda M."/>
            <person name="Kobayashi T."/>
            <person name="Uehara T."/>
        </authorList>
    </citation>
    <scope>NUCLEOTIDE SEQUENCE [LARGE SCALE GENOMIC DNA]</scope>
    <source>
        <strain evidence="1 2">Japan</strain>
    </source>
</reference>
<proteinExistence type="predicted"/>
<organism evidence="1 2">
    <name type="scientific">Nesidiocoris tenuis</name>
    <dbReference type="NCBI Taxonomy" id="355587"/>
    <lineage>
        <taxon>Eukaryota</taxon>
        <taxon>Metazoa</taxon>
        <taxon>Ecdysozoa</taxon>
        <taxon>Arthropoda</taxon>
        <taxon>Hexapoda</taxon>
        <taxon>Insecta</taxon>
        <taxon>Pterygota</taxon>
        <taxon>Neoptera</taxon>
        <taxon>Paraneoptera</taxon>
        <taxon>Hemiptera</taxon>
        <taxon>Heteroptera</taxon>
        <taxon>Panheteroptera</taxon>
        <taxon>Cimicomorpha</taxon>
        <taxon>Miridae</taxon>
        <taxon>Dicyphina</taxon>
        <taxon>Nesidiocoris</taxon>
    </lineage>
</organism>
<dbReference type="EMBL" id="AP028912">
    <property type="protein sequence ID" value="BES92931.1"/>
    <property type="molecule type" value="Genomic_DNA"/>
</dbReference>
<gene>
    <name evidence="1" type="ORF">NTJ_05740</name>
</gene>